<name>A0A371NVJ1_9MICO</name>
<accession>A0A371NVJ1</accession>
<evidence type="ECO:0000256" key="4">
    <source>
        <dbReference type="ARBA" id="ARBA00022989"/>
    </source>
</evidence>
<dbReference type="EMBL" id="QUAB01000033">
    <property type="protein sequence ID" value="REJ06602.1"/>
    <property type="molecule type" value="Genomic_DNA"/>
</dbReference>
<keyword evidence="8" id="KW-1185">Reference proteome</keyword>
<dbReference type="OrthoDB" id="4987926at2"/>
<evidence type="ECO:0000313" key="8">
    <source>
        <dbReference type="Proteomes" id="UP000262172"/>
    </source>
</evidence>
<evidence type="ECO:0000313" key="7">
    <source>
        <dbReference type="EMBL" id="REJ06602.1"/>
    </source>
</evidence>
<evidence type="ECO:0000256" key="3">
    <source>
        <dbReference type="ARBA" id="ARBA00022692"/>
    </source>
</evidence>
<dbReference type="InterPro" id="IPR017039">
    <property type="entry name" value="Virul_fac_BrkB"/>
</dbReference>
<evidence type="ECO:0000256" key="5">
    <source>
        <dbReference type="ARBA" id="ARBA00023136"/>
    </source>
</evidence>
<feature type="transmembrane region" description="Helical" evidence="6">
    <location>
        <begin position="164"/>
        <end position="183"/>
    </location>
</feature>
<gene>
    <name evidence="7" type="ORF">DY023_05745</name>
</gene>
<feature type="transmembrane region" description="Helical" evidence="6">
    <location>
        <begin position="203"/>
        <end position="228"/>
    </location>
</feature>
<dbReference type="RefSeq" id="WP_116241379.1">
    <property type="nucleotide sequence ID" value="NZ_QUAB01000033.1"/>
</dbReference>
<dbReference type="PANTHER" id="PTHR30213">
    <property type="entry name" value="INNER MEMBRANE PROTEIN YHJD"/>
    <property type="match status" value="1"/>
</dbReference>
<keyword evidence="2" id="KW-1003">Cell membrane</keyword>
<dbReference type="AlphaFoldDB" id="A0A371NVJ1"/>
<proteinExistence type="predicted"/>
<dbReference type="Proteomes" id="UP000262172">
    <property type="component" value="Unassembled WGS sequence"/>
</dbReference>
<comment type="caution">
    <text evidence="7">The sequence shown here is derived from an EMBL/GenBank/DDBJ whole genome shotgun (WGS) entry which is preliminary data.</text>
</comment>
<feature type="transmembrane region" description="Helical" evidence="6">
    <location>
        <begin position="275"/>
        <end position="303"/>
    </location>
</feature>
<sequence>MEDESPSKSSPPASGGLTGLRDGLIRAALRLRIVRAVLLHLARRGPMLADAVTYRALFAVFAAVLLGFSMAALWLAGDDAAWNAVVSAVDAALPGLIAEGGEGGIVDPSSIRAPAGLTIAGVLSAIGLVGAAMGGINSLRAAIRTISGTASEDAPWLRATARNLLLAIVIGATFLAAAALTFAGRLAVRWSARAVGMPEDSDAVFWSVRVLSLVVVLGLNAVLIVAAFRTLSGVTAPRRALWGGALGGAIGLLVLQELSGLFVSGAKANPLLASFASLLALLIWLNLSTQLILLATAYIVIAAEESTERVRSRHGAQTLAQYRLRRAEQEVIAATSTLRQAQRAVSDERGES</sequence>
<keyword evidence="4 6" id="KW-1133">Transmembrane helix</keyword>
<dbReference type="Pfam" id="PF03631">
    <property type="entry name" value="Virul_fac_BrkB"/>
    <property type="match status" value="1"/>
</dbReference>
<keyword evidence="5 6" id="KW-0472">Membrane</keyword>
<protein>
    <submittedName>
        <fullName evidence="7">YihY/virulence factor BrkB family protein</fullName>
    </submittedName>
</protein>
<feature type="transmembrane region" description="Helical" evidence="6">
    <location>
        <begin position="117"/>
        <end position="143"/>
    </location>
</feature>
<keyword evidence="3 6" id="KW-0812">Transmembrane</keyword>
<dbReference type="GO" id="GO:0005886">
    <property type="term" value="C:plasma membrane"/>
    <property type="evidence" value="ECO:0007669"/>
    <property type="project" value="UniProtKB-SubCell"/>
</dbReference>
<comment type="subcellular location">
    <subcellularLocation>
        <location evidence="1">Cell membrane</location>
        <topology evidence="1">Multi-pass membrane protein</topology>
    </subcellularLocation>
</comment>
<feature type="transmembrane region" description="Helical" evidence="6">
    <location>
        <begin position="240"/>
        <end position="263"/>
    </location>
</feature>
<evidence type="ECO:0000256" key="2">
    <source>
        <dbReference type="ARBA" id="ARBA00022475"/>
    </source>
</evidence>
<organism evidence="7 8">
    <name type="scientific">Microbacterium bovistercoris</name>
    <dbReference type="NCBI Taxonomy" id="2293570"/>
    <lineage>
        <taxon>Bacteria</taxon>
        <taxon>Bacillati</taxon>
        <taxon>Actinomycetota</taxon>
        <taxon>Actinomycetes</taxon>
        <taxon>Micrococcales</taxon>
        <taxon>Microbacteriaceae</taxon>
        <taxon>Microbacterium</taxon>
    </lineage>
</organism>
<evidence type="ECO:0000256" key="1">
    <source>
        <dbReference type="ARBA" id="ARBA00004651"/>
    </source>
</evidence>
<reference evidence="7 8" key="1">
    <citation type="submission" date="2018-08" db="EMBL/GenBank/DDBJ databases">
        <title>Isolation, diversity and antifungal activity of Actinobacteria from cow dung.</title>
        <authorList>
            <person name="Ling L."/>
        </authorList>
    </citation>
    <scope>NUCLEOTIDE SEQUENCE [LARGE SCALE GENOMIC DNA]</scope>
    <source>
        <strain evidence="7 8">NEAU-LLE</strain>
    </source>
</reference>
<evidence type="ECO:0000256" key="6">
    <source>
        <dbReference type="SAM" id="Phobius"/>
    </source>
</evidence>
<feature type="transmembrane region" description="Helical" evidence="6">
    <location>
        <begin position="54"/>
        <end position="76"/>
    </location>
</feature>
<dbReference type="PANTHER" id="PTHR30213:SF1">
    <property type="entry name" value="INNER MEMBRANE PROTEIN YHJD"/>
    <property type="match status" value="1"/>
</dbReference>